<accession>A0A0F8XIX2</accession>
<dbReference type="SUPFAM" id="SSF56784">
    <property type="entry name" value="HAD-like"/>
    <property type="match status" value="1"/>
</dbReference>
<dbReference type="AlphaFoldDB" id="A0A0F8XIX2"/>
<gene>
    <name evidence="1" type="ORF">LCGC14_2348890</name>
</gene>
<organism evidence="1">
    <name type="scientific">marine sediment metagenome</name>
    <dbReference type="NCBI Taxonomy" id="412755"/>
    <lineage>
        <taxon>unclassified sequences</taxon>
        <taxon>metagenomes</taxon>
        <taxon>ecological metagenomes</taxon>
    </lineage>
</organism>
<evidence type="ECO:0000313" key="1">
    <source>
        <dbReference type="EMBL" id="KKK42084.1"/>
    </source>
</evidence>
<name>A0A0F8XIX2_9ZZZZ</name>
<protein>
    <recommendedName>
        <fullName evidence="2">FCP1 homology domain-containing protein</fullName>
    </recommendedName>
</protein>
<dbReference type="InterPro" id="IPR036412">
    <property type="entry name" value="HAD-like_sf"/>
</dbReference>
<dbReference type="Gene3D" id="3.40.50.1000">
    <property type="entry name" value="HAD superfamily/HAD-like"/>
    <property type="match status" value="1"/>
</dbReference>
<sequence length="153" mass="18132">MILVGYDLDGTLCKKSSIDKKWGYCNKAERRAFNAIREHHYKTAEILRTPLERRYYIITSRSPKYAKITLQWLNKGGLEPVEIFFIDRARTRPNMIEYKSSKINELKLKKYYEDDPKIVKSLTRKCHNTEIILVESVTTDYNIKNFLQPPLQI</sequence>
<proteinExistence type="predicted"/>
<evidence type="ECO:0008006" key="2">
    <source>
        <dbReference type="Google" id="ProtNLM"/>
    </source>
</evidence>
<dbReference type="EMBL" id="LAZR01070350">
    <property type="protein sequence ID" value="KKK42084.1"/>
    <property type="molecule type" value="Genomic_DNA"/>
</dbReference>
<reference evidence="1" key="1">
    <citation type="journal article" date="2015" name="Nature">
        <title>Complex archaea that bridge the gap between prokaryotes and eukaryotes.</title>
        <authorList>
            <person name="Spang A."/>
            <person name="Saw J.H."/>
            <person name="Jorgensen S.L."/>
            <person name="Zaremba-Niedzwiedzka K."/>
            <person name="Martijn J."/>
            <person name="Lind A.E."/>
            <person name="van Eijk R."/>
            <person name="Schleper C."/>
            <person name="Guy L."/>
            <person name="Ettema T.J."/>
        </authorList>
    </citation>
    <scope>NUCLEOTIDE SEQUENCE</scope>
</reference>
<comment type="caution">
    <text evidence="1">The sequence shown here is derived from an EMBL/GenBank/DDBJ whole genome shotgun (WGS) entry which is preliminary data.</text>
</comment>
<dbReference type="InterPro" id="IPR023214">
    <property type="entry name" value="HAD_sf"/>
</dbReference>